<evidence type="ECO:0000313" key="3">
    <source>
        <dbReference type="Proteomes" id="UP000245383"/>
    </source>
</evidence>
<feature type="chain" id="PRO_5015552137" evidence="1">
    <location>
        <begin position="20"/>
        <end position="154"/>
    </location>
</feature>
<dbReference type="EMBL" id="MBFR01000239">
    <property type="protein sequence ID" value="PVU90781.1"/>
    <property type="molecule type" value="Genomic_DNA"/>
</dbReference>
<gene>
    <name evidence="2" type="ORF">BB561_004718</name>
</gene>
<accession>A0A2T9YEL2</accession>
<comment type="caution">
    <text evidence="2">The sequence shown here is derived from an EMBL/GenBank/DDBJ whole genome shotgun (WGS) entry which is preliminary data.</text>
</comment>
<sequence>MKSFLIFFLSICNAELTCGNNSSSWSSCGWCKVKDYDYNVWINKSSSEIFTQIPQDVCDFWISKQVGSKSYVNTLVHPDYMIKKCTYTNIDWVYGITKQYNQNRVIAAQEWESAIRETYATMNKYKTYQATVNTAYGSLVLEAIPIATSQNCKM</sequence>
<dbReference type="Proteomes" id="UP000245383">
    <property type="component" value="Unassembled WGS sequence"/>
</dbReference>
<dbReference type="PROSITE" id="PS51257">
    <property type="entry name" value="PROKAR_LIPOPROTEIN"/>
    <property type="match status" value="1"/>
</dbReference>
<organism evidence="2 3">
    <name type="scientific">Smittium simulii</name>
    <dbReference type="NCBI Taxonomy" id="133385"/>
    <lineage>
        <taxon>Eukaryota</taxon>
        <taxon>Fungi</taxon>
        <taxon>Fungi incertae sedis</taxon>
        <taxon>Zoopagomycota</taxon>
        <taxon>Kickxellomycotina</taxon>
        <taxon>Harpellomycetes</taxon>
        <taxon>Harpellales</taxon>
        <taxon>Legeriomycetaceae</taxon>
        <taxon>Smittium</taxon>
    </lineage>
</organism>
<dbReference type="AlphaFoldDB" id="A0A2T9YEL2"/>
<name>A0A2T9YEL2_9FUNG</name>
<reference evidence="2 3" key="1">
    <citation type="journal article" date="2018" name="MBio">
        <title>Comparative Genomics Reveals the Core Gene Toolbox for the Fungus-Insect Symbiosis.</title>
        <authorList>
            <person name="Wang Y."/>
            <person name="Stata M."/>
            <person name="Wang W."/>
            <person name="Stajich J.E."/>
            <person name="White M.M."/>
            <person name="Moncalvo J.M."/>
        </authorList>
    </citation>
    <scope>NUCLEOTIDE SEQUENCE [LARGE SCALE GENOMIC DNA]</scope>
    <source>
        <strain evidence="2 3">SWE-8-4</strain>
    </source>
</reference>
<evidence type="ECO:0000313" key="2">
    <source>
        <dbReference type="EMBL" id="PVU90781.1"/>
    </source>
</evidence>
<keyword evidence="3" id="KW-1185">Reference proteome</keyword>
<proteinExistence type="predicted"/>
<evidence type="ECO:0000256" key="1">
    <source>
        <dbReference type="SAM" id="SignalP"/>
    </source>
</evidence>
<keyword evidence="1" id="KW-0732">Signal</keyword>
<protein>
    <submittedName>
        <fullName evidence="2">Uncharacterized protein</fullName>
    </submittedName>
</protein>
<feature type="signal peptide" evidence="1">
    <location>
        <begin position="1"/>
        <end position="19"/>
    </location>
</feature>
<dbReference type="OrthoDB" id="5711448at2759"/>